<feature type="region of interest" description="Disordered" evidence="9">
    <location>
        <begin position="341"/>
        <end position="368"/>
    </location>
</feature>
<sequence length="368" mass="39760">MSPIPNGDSHVNVIEPQTKGEKSKKQHTQVVIIGSGPAGHTAAIYLARANLEPILYEGMLANGFAPGGQLTTTTEVENFPGFPDGVTGTEMMDKFRAQSERFGTKIITETIARVDLTQRPFKYWTEGEEEEHEFMTADTIIIATGASAKRLFLPGEETYWQSGISACAVCDGAVPIFRNKPLAVIGGGDSAAEEATYLTKYGSHVYVLVRREELRASKIMAKRLTSHPKVTVLWNTVATECKGDGDLLQSLALKNVKTGEESELKVNGLFYAIGHEPATALVKSQLETDVDGYIKTVPGTAQTSIKGVFAAGDVQDKKYRQAITSAGSGCMAALEAERLISEEEADDDSIRPEDVHVPAEGYLGTDKE</sequence>
<evidence type="ECO:0000313" key="12">
    <source>
        <dbReference type="Proteomes" id="UP001329825"/>
    </source>
</evidence>
<evidence type="ECO:0000256" key="6">
    <source>
        <dbReference type="ARBA" id="ARBA00023284"/>
    </source>
</evidence>
<keyword evidence="4 7" id="KW-0560">Oxidoreductase</keyword>
<reference evidence="11 12" key="1">
    <citation type="submission" date="2024-01" db="EMBL/GenBank/DDBJ databases">
        <title>Comparative genomics of Cryptococcus and Kwoniella reveals pathogenesis evolution and contrasting modes of karyotype evolution via chromosome fusion or intercentromeric recombination.</title>
        <authorList>
            <person name="Coelho M.A."/>
            <person name="David-Palma M."/>
            <person name="Shea T."/>
            <person name="Bowers K."/>
            <person name="McGinley-Smith S."/>
            <person name="Mohammad A.W."/>
            <person name="Gnirke A."/>
            <person name="Yurkov A.M."/>
            <person name="Nowrousian M."/>
            <person name="Sun S."/>
            <person name="Cuomo C.A."/>
            <person name="Heitman J."/>
        </authorList>
    </citation>
    <scope>NUCLEOTIDE SEQUENCE [LARGE SCALE GENOMIC DNA]</scope>
    <source>
        <strain evidence="11">CBS 11374</strain>
    </source>
</reference>
<dbReference type="GeneID" id="87958385"/>
<evidence type="ECO:0000256" key="3">
    <source>
        <dbReference type="ARBA" id="ARBA00022827"/>
    </source>
</evidence>
<organism evidence="11 12">
    <name type="scientific">Kwoniella shivajii</name>
    <dbReference type="NCBI Taxonomy" id="564305"/>
    <lineage>
        <taxon>Eukaryota</taxon>
        <taxon>Fungi</taxon>
        <taxon>Dikarya</taxon>
        <taxon>Basidiomycota</taxon>
        <taxon>Agaricomycotina</taxon>
        <taxon>Tremellomycetes</taxon>
        <taxon>Tremellales</taxon>
        <taxon>Cryptococcaceae</taxon>
        <taxon>Kwoniella</taxon>
    </lineage>
</organism>
<dbReference type="InterPro" id="IPR008255">
    <property type="entry name" value="Pyr_nucl-diS_OxRdtase_2_AS"/>
</dbReference>
<keyword evidence="12" id="KW-1185">Reference proteome</keyword>
<evidence type="ECO:0000256" key="7">
    <source>
        <dbReference type="RuleBase" id="RU003880"/>
    </source>
</evidence>
<dbReference type="InterPro" id="IPR036188">
    <property type="entry name" value="FAD/NAD-bd_sf"/>
</dbReference>
<keyword evidence="2 7" id="KW-0285">Flavoprotein</keyword>
<gene>
    <name evidence="11" type="ORF">IL334_006255</name>
</gene>
<feature type="region of interest" description="Disordered" evidence="9">
    <location>
        <begin position="1"/>
        <end position="27"/>
    </location>
</feature>
<dbReference type="EMBL" id="CP141888">
    <property type="protein sequence ID" value="WRT69271.1"/>
    <property type="molecule type" value="Genomic_DNA"/>
</dbReference>
<dbReference type="InterPro" id="IPR050097">
    <property type="entry name" value="Ferredoxin-NADP_redctase_2"/>
</dbReference>
<dbReference type="RefSeq" id="XP_062794010.1">
    <property type="nucleotide sequence ID" value="XM_062937959.1"/>
</dbReference>
<keyword evidence="3 7" id="KW-0274">FAD</keyword>
<evidence type="ECO:0000256" key="4">
    <source>
        <dbReference type="ARBA" id="ARBA00023002"/>
    </source>
</evidence>
<dbReference type="Proteomes" id="UP001329825">
    <property type="component" value="Chromosome 8"/>
</dbReference>
<dbReference type="PRINTS" id="PR00469">
    <property type="entry name" value="PNDRDTASEII"/>
</dbReference>
<evidence type="ECO:0000256" key="2">
    <source>
        <dbReference type="ARBA" id="ARBA00022630"/>
    </source>
</evidence>
<evidence type="ECO:0000256" key="1">
    <source>
        <dbReference type="ARBA" id="ARBA00009333"/>
    </source>
</evidence>
<dbReference type="PANTHER" id="PTHR48105">
    <property type="entry name" value="THIOREDOXIN REDUCTASE 1-RELATED-RELATED"/>
    <property type="match status" value="1"/>
</dbReference>
<dbReference type="PROSITE" id="PS00573">
    <property type="entry name" value="PYRIDINE_REDOX_2"/>
    <property type="match status" value="1"/>
</dbReference>
<accession>A0ABZ1D5Z7</accession>
<dbReference type="InterPro" id="IPR005982">
    <property type="entry name" value="Thioredox_Rdtase"/>
</dbReference>
<comment type="cofactor">
    <cofactor evidence="8">
        <name>FAD</name>
        <dbReference type="ChEBI" id="CHEBI:57692"/>
    </cofactor>
    <text evidence="8">Binds 1 FAD per subunit.</text>
</comment>
<evidence type="ECO:0000313" key="11">
    <source>
        <dbReference type="EMBL" id="WRT69271.1"/>
    </source>
</evidence>
<comment type="subunit">
    <text evidence="7">Homodimer.</text>
</comment>
<evidence type="ECO:0000256" key="5">
    <source>
        <dbReference type="ARBA" id="ARBA00023157"/>
    </source>
</evidence>
<proteinExistence type="inferred from homology"/>
<dbReference type="PRINTS" id="PR00368">
    <property type="entry name" value="FADPNR"/>
</dbReference>
<feature type="domain" description="FAD/NAD(P)-binding" evidence="10">
    <location>
        <begin position="29"/>
        <end position="329"/>
    </location>
</feature>
<protein>
    <recommendedName>
        <fullName evidence="7">Thioredoxin reductase</fullName>
        <ecNumber evidence="7">1.8.1.9</ecNumber>
    </recommendedName>
</protein>
<name>A0ABZ1D5Z7_9TREE</name>
<dbReference type="Pfam" id="PF07992">
    <property type="entry name" value="Pyr_redox_2"/>
    <property type="match status" value="1"/>
</dbReference>
<evidence type="ECO:0000256" key="8">
    <source>
        <dbReference type="RuleBase" id="RU003881"/>
    </source>
</evidence>
<evidence type="ECO:0000256" key="9">
    <source>
        <dbReference type="SAM" id="MobiDB-lite"/>
    </source>
</evidence>
<dbReference type="NCBIfam" id="TIGR01292">
    <property type="entry name" value="TRX_reduct"/>
    <property type="match status" value="1"/>
</dbReference>
<feature type="compositionally biased region" description="Basic and acidic residues" evidence="9">
    <location>
        <begin position="348"/>
        <end position="357"/>
    </location>
</feature>
<dbReference type="SUPFAM" id="SSF51905">
    <property type="entry name" value="FAD/NAD(P)-binding domain"/>
    <property type="match status" value="1"/>
</dbReference>
<comment type="catalytic activity">
    <reaction evidence="7">
        <text>[thioredoxin]-dithiol + NADP(+) = [thioredoxin]-disulfide + NADPH + H(+)</text>
        <dbReference type="Rhea" id="RHEA:20345"/>
        <dbReference type="Rhea" id="RHEA-COMP:10698"/>
        <dbReference type="Rhea" id="RHEA-COMP:10700"/>
        <dbReference type="ChEBI" id="CHEBI:15378"/>
        <dbReference type="ChEBI" id="CHEBI:29950"/>
        <dbReference type="ChEBI" id="CHEBI:50058"/>
        <dbReference type="ChEBI" id="CHEBI:57783"/>
        <dbReference type="ChEBI" id="CHEBI:58349"/>
        <dbReference type="EC" id="1.8.1.9"/>
    </reaction>
</comment>
<keyword evidence="5" id="KW-1015">Disulfide bond</keyword>
<keyword evidence="8" id="KW-0521">NADP</keyword>
<dbReference type="Gene3D" id="3.50.50.60">
    <property type="entry name" value="FAD/NAD(P)-binding domain"/>
    <property type="match status" value="2"/>
</dbReference>
<dbReference type="EC" id="1.8.1.9" evidence="7"/>
<comment type="similarity">
    <text evidence="1 7">Belongs to the class-II pyridine nucleotide-disulfide oxidoreductase family.</text>
</comment>
<keyword evidence="6 7" id="KW-0676">Redox-active center</keyword>
<dbReference type="InterPro" id="IPR023753">
    <property type="entry name" value="FAD/NAD-binding_dom"/>
</dbReference>
<evidence type="ECO:0000259" key="10">
    <source>
        <dbReference type="Pfam" id="PF07992"/>
    </source>
</evidence>